<feature type="domain" description="2TM" evidence="4">
    <location>
        <begin position="77"/>
        <end position="137"/>
    </location>
</feature>
<keyword evidence="2" id="KW-0812">Transmembrane</keyword>
<evidence type="ECO:0000256" key="1">
    <source>
        <dbReference type="SAM" id="MobiDB-lite"/>
    </source>
</evidence>
<accession>A0A1A2DP29</accession>
<evidence type="ECO:0000256" key="2">
    <source>
        <dbReference type="SAM" id="Phobius"/>
    </source>
</evidence>
<gene>
    <name evidence="5" type="ORF">A5771_11000</name>
</gene>
<name>A0A1A2DP29_MYCSD</name>
<dbReference type="OrthoDB" id="5145586at2"/>
<feature type="transmembrane region" description="Helical" evidence="2">
    <location>
        <begin position="124"/>
        <end position="142"/>
    </location>
</feature>
<feature type="region of interest" description="Disordered" evidence="1">
    <location>
        <begin position="1"/>
        <end position="20"/>
    </location>
</feature>
<keyword evidence="2" id="KW-0472">Membrane</keyword>
<evidence type="ECO:0000259" key="3">
    <source>
        <dbReference type="Pfam" id="PF08044"/>
    </source>
</evidence>
<comment type="caution">
    <text evidence="5">The sequence shown here is derived from an EMBL/GenBank/DDBJ whole genome shotgun (WGS) entry which is preliminary data.</text>
</comment>
<evidence type="ECO:0000313" key="6">
    <source>
        <dbReference type="Proteomes" id="UP000093985"/>
    </source>
</evidence>
<organism evidence="5 6">
    <name type="scientific">Mycolicibacter sinensis (strain JDM601)</name>
    <name type="common">Mycobacterium sinense</name>
    <dbReference type="NCBI Taxonomy" id="875328"/>
    <lineage>
        <taxon>Bacteria</taxon>
        <taxon>Bacillati</taxon>
        <taxon>Actinomycetota</taxon>
        <taxon>Actinomycetes</taxon>
        <taxon>Mycobacteriales</taxon>
        <taxon>Mycobacteriaceae</taxon>
        <taxon>Mycolicibacter</taxon>
    </lineage>
</organism>
<feature type="domain" description="DUF1707" evidence="3">
    <location>
        <begin position="13"/>
        <end position="65"/>
    </location>
</feature>
<dbReference type="InterPro" id="IPR012551">
    <property type="entry name" value="DUF1707_SHOCT-like"/>
</dbReference>
<dbReference type="Proteomes" id="UP000093985">
    <property type="component" value="Unassembled WGS sequence"/>
</dbReference>
<dbReference type="EMBL" id="LZIN01000065">
    <property type="protein sequence ID" value="OBG04775.1"/>
    <property type="molecule type" value="Genomic_DNA"/>
</dbReference>
<evidence type="ECO:0000259" key="4">
    <source>
        <dbReference type="Pfam" id="PF13239"/>
    </source>
</evidence>
<feature type="transmembrane region" description="Helical" evidence="2">
    <location>
        <begin position="92"/>
        <end position="118"/>
    </location>
</feature>
<reference evidence="6" key="1">
    <citation type="submission" date="2016-06" db="EMBL/GenBank/DDBJ databases">
        <authorList>
            <person name="Sutton G."/>
            <person name="Brinkac L."/>
            <person name="Sanka R."/>
            <person name="Adams M."/>
            <person name="Lau E."/>
            <person name="Mehaffy C."/>
            <person name="Tameris M."/>
            <person name="Hatherill M."/>
            <person name="Hanekom W."/>
            <person name="Mahomed H."/>
            <person name="Mcshane H."/>
        </authorList>
    </citation>
    <scope>NUCLEOTIDE SEQUENCE [LARGE SCALE GENOMIC DNA]</scope>
    <source>
        <strain evidence="6">852014-51077_SCH5608930-a</strain>
    </source>
</reference>
<evidence type="ECO:0000313" key="5">
    <source>
        <dbReference type="EMBL" id="OBG04775.1"/>
    </source>
</evidence>
<dbReference type="Pfam" id="PF13239">
    <property type="entry name" value="2TM"/>
    <property type="match status" value="1"/>
</dbReference>
<keyword evidence="2" id="KW-1133">Transmembrane helix</keyword>
<protein>
    <submittedName>
        <fullName evidence="5">Uncharacterized protein</fullName>
    </submittedName>
</protein>
<dbReference type="InterPro" id="IPR025698">
    <property type="entry name" value="2TM_dom"/>
</dbReference>
<dbReference type="AlphaFoldDB" id="A0A1A2DP29"/>
<proteinExistence type="predicted"/>
<dbReference type="Pfam" id="PF08044">
    <property type="entry name" value="DUF1707"/>
    <property type="match status" value="1"/>
</dbReference>
<dbReference type="RefSeq" id="WP_064855562.1">
    <property type="nucleotide sequence ID" value="NZ_LZIM01000116.1"/>
</dbReference>
<sequence length="163" mass="18095">MSTTLVTPSEPAMRVGDPERERTSARLGQAFAQGYLSMEEYETRLGRAFEAQTVRALRDLLIDLPVERIGRRDPQRRAVRHAAARRAVRIHLIAYLAVSVLMIGIWLATAVAAGTWYFWPAWPILGWGIGIVSHAIPVGACGRRASRADDPVVSVFGTRTFPR</sequence>